<sequence>DGYTVMPGGLALTISSGAAISLSDPRADSRDVWIGSQEPQGPHYSRWRISEEESQVQRLGSRLPSRIADNLFWLGRYVERADWTMRVMRNALSHGDEDLRPVRRGDAAERAIDTILSKGRNARKTDGAPAPEHTLEQRIENLFTSTGNAYGILTSFKNIRRVARQSRDRLSLDAWRLLSALRIEQPNPARRSADPAVELVEQLDRRIAELAAFNGLMHENMTRNFGWRFTDIGRRIERAYQMAEFLLLLLRALPDEAEDTDRLAFLLETSDSFMTYRARYRFAPTFPLVLDLLFVDETNPRGIAFQLVELLDHITNLPKASQDAVRTPEQRLALDLLTQVRLTDIDAMRIVDANGERLGLKQALDRLIVGLPQLSDIISRRYFSLTEEQPQRVHTRLAP</sequence>
<evidence type="ECO:0000313" key="2">
    <source>
        <dbReference type="EMBL" id="GAF78879.1"/>
    </source>
</evidence>
<dbReference type="InterPro" id="IPR051680">
    <property type="entry name" value="ATP-dep_Glu-Cys_Ligase-2"/>
</dbReference>
<dbReference type="Pfam" id="PF04168">
    <property type="entry name" value="Alpha-E"/>
    <property type="match status" value="1"/>
</dbReference>
<reference evidence="2" key="1">
    <citation type="journal article" date="2014" name="Front. Microbiol.">
        <title>High frequency of phylogenetically diverse reductive dehalogenase-homologous genes in deep subseafloor sedimentary metagenomes.</title>
        <authorList>
            <person name="Kawai M."/>
            <person name="Futagami T."/>
            <person name="Toyoda A."/>
            <person name="Takaki Y."/>
            <person name="Nishi S."/>
            <person name="Hori S."/>
            <person name="Arai W."/>
            <person name="Tsubouchi T."/>
            <person name="Morono Y."/>
            <person name="Uchiyama I."/>
            <person name="Ito T."/>
            <person name="Fujiyama A."/>
            <person name="Inagaki F."/>
            <person name="Takami H."/>
        </authorList>
    </citation>
    <scope>NUCLEOTIDE SEQUENCE</scope>
    <source>
        <strain evidence="2">Expedition CK06-06</strain>
    </source>
</reference>
<evidence type="ECO:0000259" key="1">
    <source>
        <dbReference type="Pfam" id="PF04168"/>
    </source>
</evidence>
<dbReference type="PANTHER" id="PTHR34595:SF2">
    <property type="entry name" value="BLR2978 PROTEIN"/>
    <property type="match status" value="1"/>
</dbReference>
<protein>
    <recommendedName>
        <fullName evidence="1">DUF403 domain-containing protein</fullName>
    </recommendedName>
</protein>
<proteinExistence type="predicted"/>
<comment type="caution">
    <text evidence="2">The sequence shown here is derived from an EMBL/GenBank/DDBJ whole genome shotgun (WGS) entry which is preliminary data.</text>
</comment>
<gene>
    <name evidence="2" type="ORF">S01H1_03616</name>
</gene>
<dbReference type="InterPro" id="IPR007296">
    <property type="entry name" value="DUF403"/>
</dbReference>
<organism evidence="2">
    <name type="scientific">marine sediment metagenome</name>
    <dbReference type="NCBI Taxonomy" id="412755"/>
    <lineage>
        <taxon>unclassified sequences</taxon>
        <taxon>metagenomes</taxon>
        <taxon>ecological metagenomes</taxon>
    </lineage>
</organism>
<feature type="domain" description="DUF403" evidence="1">
    <location>
        <begin position="63"/>
        <end position="383"/>
    </location>
</feature>
<accession>X0SCY0</accession>
<dbReference type="EMBL" id="BARS01001956">
    <property type="protein sequence ID" value="GAF78879.1"/>
    <property type="molecule type" value="Genomic_DNA"/>
</dbReference>
<dbReference type="AlphaFoldDB" id="X0SCY0"/>
<name>X0SCY0_9ZZZZ</name>
<dbReference type="PANTHER" id="PTHR34595">
    <property type="entry name" value="BLR5612 PROTEIN"/>
    <property type="match status" value="1"/>
</dbReference>
<feature type="non-terminal residue" evidence="2">
    <location>
        <position position="1"/>
    </location>
</feature>